<evidence type="ECO:0000259" key="3">
    <source>
        <dbReference type="Pfam" id="PF00582"/>
    </source>
</evidence>
<feature type="region of interest" description="Disordered" evidence="2">
    <location>
        <begin position="163"/>
        <end position="228"/>
    </location>
</feature>
<evidence type="ECO:0000313" key="4">
    <source>
        <dbReference type="EMBL" id="MFC7138222.1"/>
    </source>
</evidence>
<evidence type="ECO:0000313" key="5">
    <source>
        <dbReference type="Proteomes" id="UP001596368"/>
    </source>
</evidence>
<feature type="region of interest" description="Disordered" evidence="2">
    <location>
        <begin position="1"/>
        <end position="37"/>
    </location>
</feature>
<feature type="region of interest" description="Disordered" evidence="2">
    <location>
        <begin position="259"/>
        <end position="278"/>
    </location>
</feature>
<feature type="domain" description="UspA" evidence="3">
    <location>
        <begin position="124"/>
        <end position="169"/>
    </location>
</feature>
<dbReference type="InterPro" id="IPR006016">
    <property type="entry name" value="UspA"/>
</dbReference>
<organism evidence="4 5">
    <name type="scientific">Halobaculum litoreum</name>
    <dbReference type="NCBI Taxonomy" id="3031998"/>
    <lineage>
        <taxon>Archaea</taxon>
        <taxon>Methanobacteriati</taxon>
        <taxon>Methanobacteriota</taxon>
        <taxon>Stenosarchaea group</taxon>
        <taxon>Halobacteria</taxon>
        <taxon>Halobacteriales</taxon>
        <taxon>Haloferacaceae</taxon>
        <taxon>Halobaculum</taxon>
    </lineage>
</organism>
<protein>
    <submittedName>
        <fullName evidence="4">Universal stress protein</fullName>
    </submittedName>
</protein>
<dbReference type="Pfam" id="PF00582">
    <property type="entry name" value="Usp"/>
    <property type="match status" value="2"/>
</dbReference>
<feature type="domain" description="UspA" evidence="3">
    <location>
        <begin position="37"/>
        <end position="113"/>
    </location>
</feature>
<feature type="compositionally biased region" description="Low complexity" evidence="2">
    <location>
        <begin position="1"/>
        <end position="11"/>
    </location>
</feature>
<sequence length="278" mass="29940">MAAATDAGAGAVRRRHRARQRDYRRVGGGRRARTRGAGVVAEAETALERLGVDAETAVVQGDPAGTIADYAERYASDLVVMPSQAREGASRLLLGSVTEKVIRLSPVPVLTVRMRPDERVSFPYRRVLVPTDGAPAERAATHAVDLAAVVGAAVEALSVVDDAGWPRRSGRPSATDATRPTRRPLPSGWRRWRPSGASRRRRASRTARPRTRSGPPWIGRGSRRARRDGSEQLDRLLLGSVAERVARSVAVPVITVPDGADLQGAGRRRRGTPPCPLL</sequence>
<keyword evidence="5" id="KW-1185">Reference proteome</keyword>
<feature type="compositionally biased region" description="Basic residues" evidence="2">
    <location>
        <begin position="190"/>
        <end position="211"/>
    </location>
</feature>
<comment type="similarity">
    <text evidence="1">Belongs to the universal stress protein A family.</text>
</comment>
<dbReference type="Proteomes" id="UP001596368">
    <property type="component" value="Unassembled WGS sequence"/>
</dbReference>
<dbReference type="Gene3D" id="3.40.50.620">
    <property type="entry name" value="HUPs"/>
    <property type="match status" value="3"/>
</dbReference>
<reference evidence="4 5" key="1">
    <citation type="journal article" date="2019" name="Int. J. Syst. Evol. Microbiol.">
        <title>The Global Catalogue of Microorganisms (GCM) 10K type strain sequencing project: providing services to taxonomists for standard genome sequencing and annotation.</title>
        <authorList>
            <consortium name="The Broad Institute Genomics Platform"/>
            <consortium name="The Broad Institute Genome Sequencing Center for Infectious Disease"/>
            <person name="Wu L."/>
            <person name="Ma J."/>
        </authorList>
    </citation>
    <scope>NUCLEOTIDE SEQUENCE [LARGE SCALE GENOMIC DNA]</scope>
    <source>
        <strain evidence="4 5">DT92</strain>
    </source>
</reference>
<evidence type="ECO:0000256" key="1">
    <source>
        <dbReference type="ARBA" id="ARBA00008791"/>
    </source>
</evidence>
<dbReference type="AlphaFoldDB" id="A0ABD5XSZ0"/>
<dbReference type="SUPFAM" id="SSF52402">
    <property type="entry name" value="Adenine nucleotide alpha hydrolases-like"/>
    <property type="match status" value="2"/>
</dbReference>
<evidence type="ECO:0000256" key="2">
    <source>
        <dbReference type="SAM" id="MobiDB-lite"/>
    </source>
</evidence>
<dbReference type="PANTHER" id="PTHR46268:SF6">
    <property type="entry name" value="UNIVERSAL STRESS PROTEIN UP12"/>
    <property type="match status" value="1"/>
</dbReference>
<name>A0ABD5XSZ0_9EURY</name>
<dbReference type="InterPro" id="IPR006015">
    <property type="entry name" value="Universal_stress_UspA"/>
</dbReference>
<gene>
    <name evidence="4" type="ORF">ACFQRB_20610</name>
</gene>
<dbReference type="EMBL" id="JBHSZG010000009">
    <property type="protein sequence ID" value="MFC7138222.1"/>
    <property type="molecule type" value="Genomic_DNA"/>
</dbReference>
<dbReference type="InterPro" id="IPR014729">
    <property type="entry name" value="Rossmann-like_a/b/a_fold"/>
</dbReference>
<accession>A0ABD5XSZ0</accession>
<dbReference type="CDD" id="cd00293">
    <property type="entry name" value="USP-like"/>
    <property type="match status" value="1"/>
</dbReference>
<proteinExistence type="inferred from homology"/>
<dbReference type="PRINTS" id="PR01438">
    <property type="entry name" value="UNVRSLSTRESS"/>
</dbReference>
<dbReference type="PANTHER" id="PTHR46268">
    <property type="entry name" value="STRESS RESPONSE PROTEIN NHAX"/>
    <property type="match status" value="1"/>
</dbReference>
<comment type="caution">
    <text evidence="4">The sequence shown here is derived from an EMBL/GenBank/DDBJ whole genome shotgun (WGS) entry which is preliminary data.</text>
</comment>